<keyword evidence="2" id="KW-0472">Membrane</keyword>
<feature type="transmembrane region" description="Helical" evidence="2">
    <location>
        <begin position="103"/>
        <end position="122"/>
    </location>
</feature>
<keyword evidence="2" id="KW-0812">Transmembrane</keyword>
<keyword evidence="2" id="KW-1133">Transmembrane helix</keyword>
<comment type="caution">
    <text evidence="3">The sequence shown here is derived from an EMBL/GenBank/DDBJ whole genome shotgun (WGS) entry which is preliminary data.</text>
</comment>
<accession>A0ABY2PCL0</accession>
<feature type="transmembrane region" description="Helical" evidence="2">
    <location>
        <begin position="54"/>
        <end position="75"/>
    </location>
</feature>
<name>A0ABY2PCL0_9ACTN</name>
<keyword evidence="4" id="KW-1185">Reference proteome</keyword>
<feature type="transmembrane region" description="Helical" evidence="2">
    <location>
        <begin position="129"/>
        <end position="147"/>
    </location>
</feature>
<feature type="region of interest" description="Disordered" evidence="1">
    <location>
        <begin position="214"/>
        <end position="262"/>
    </location>
</feature>
<sequence>MAWHDGTVTAPLTPPHQPNPHDPWQAPPSGSHLATVPASGSPDDPDTATELRQAAVVVALVALAGIALGLLWLWLAPRVPLVSDGSAVFLENSEGEEAIGADGTFVLLAAGFGVLSAAAVFWRLRRGGVLVVVGLALGGVLGSLLAWRVGVWLGPSSDVVARAREAGEGVVFDAPLELHAVVVAVLVWPFVALGLHLLLTAAFGPREPEPEWAGPGWSSYYGGPGEDPGAPKPAAGPWTEPGAGPGPGSGPAPGTPGGSGAS</sequence>
<gene>
    <name evidence="3" type="ORF">E5Z02_18800</name>
</gene>
<feature type="compositionally biased region" description="Pro residues" evidence="1">
    <location>
        <begin position="12"/>
        <end position="21"/>
    </location>
</feature>
<evidence type="ECO:0000256" key="1">
    <source>
        <dbReference type="SAM" id="MobiDB-lite"/>
    </source>
</evidence>
<evidence type="ECO:0000313" key="3">
    <source>
        <dbReference type="EMBL" id="TGZ08782.1"/>
    </source>
</evidence>
<dbReference type="EMBL" id="SRZK01000179">
    <property type="protein sequence ID" value="TGZ08782.1"/>
    <property type="molecule type" value="Genomic_DNA"/>
</dbReference>
<reference evidence="3 4" key="1">
    <citation type="submission" date="2019-04" db="EMBL/GenBank/DDBJ databases">
        <title>Streptomyces rhizosphaericola sp. nov., an actinobacterium isolated from the wheat rhizosphere.</title>
        <authorList>
            <person name="Vargas Hoyos H.A."/>
            <person name="Santos S.N."/>
            <person name="Genuario D.B."/>
            <person name="Melo I.S."/>
            <person name="Da Silva L.J."/>
            <person name="Da Silva F.S.P."/>
            <person name="Zucchi T.D."/>
        </authorList>
    </citation>
    <scope>NUCLEOTIDE SEQUENCE [LARGE SCALE GENOMIC DNA]</scope>
    <source>
        <strain evidence="3 4">1AS2c</strain>
    </source>
</reference>
<dbReference type="RefSeq" id="WP_136016663.1">
    <property type="nucleotide sequence ID" value="NZ_SRZK01000179.1"/>
</dbReference>
<protein>
    <submittedName>
        <fullName evidence="3">ABC transporter permease</fullName>
    </submittedName>
</protein>
<proteinExistence type="predicted"/>
<evidence type="ECO:0000256" key="2">
    <source>
        <dbReference type="SAM" id="Phobius"/>
    </source>
</evidence>
<feature type="region of interest" description="Disordered" evidence="1">
    <location>
        <begin position="1"/>
        <end position="47"/>
    </location>
</feature>
<organism evidence="3 4">
    <name type="scientific">Streptomyces rhizosphaericola</name>
    <dbReference type="NCBI Taxonomy" id="2564098"/>
    <lineage>
        <taxon>Bacteria</taxon>
        <taxon>Bacillati</taxon>
        <taxon>Actinomycetota</taxon>
        <taxon>Actinomycetes</taxon>
        <taxon>Kitasatosporales</taxon>
        <taxon>Streptomycetaceae</taxon>
        <taxon>Streptomyces</taxon>
    </lineage>
</organism>
<dbReference type="Proteomes" id="UP000306274">
    <property type="component" value="Unassembled WGS sequence"/>
</dbReference>
<feature type="transmembrane region" description="Helical" evidence="2">
    <location>
        <begin position="178"/>
        <end position="199"/>
    </location>
</feature>
<evidence type="ECO:0000313" key="4">
    <source>
        <dbReference type="Proteomes" id="UP000306274"/>
    </source>
</evidence>